<evidence type="ECO:0000313" key="4">
    <source>
        <dbReference type="Proteomes" id="UP001189429"/>
    </source>
</evidence>
<feature type="signal peptide" evidence="2">
    <location>
        <begin position="1"/>
        <end position="18"/>
    </location>
</feature>
<evidence type="ECO:0008006" key="5">
    <source>
        <dbReference type="Google" id="ProtNLM"/>
    </source>
</evidence>
<keyword evidence="2" id="KW-0732">Signal</keyword>
<keyword evidence="4" id="KW-1185">Reference proteome</keyword>
<accession>A0ABN9PW17</accession>
<protein>
    <recommendedName>
        <fullName evidence="5">Secreted protein</fullName>
    </recommendedName>
</protein>
<reference evidence="3" key="1">
    <citation type="submission" date="2023-10" db="EMBL/GenBank/DDBJ databases">
        <authorList>
            <person name="Chen Y."/>
            <person name="Shah S."/>
            <person name="Dougan E. K."/>
            <person name="Thang M."/>
            <person name="Chan C."/>
        </authorList>
    </citation>
    <scope>NUCLEOTIDE SEQUENCE [LARGE SCALE GENOMIC DNA]</scope>
</reference>
<feature type="transmembrane region" description="Helical" evidence="1">
    <location>
        <begin position="68"/>
        <end position="88"/>
    </location>
</feature>
<proteinExistence type="predicted"/>
<evidence type="ECO:0000256" key="1">
    <source>
        <dbReference type="SAM" id="Phobius"/>
    </source>
</evidence>
<keyword evidence="1" id="KW-0472">Membrane</keyword>
<gene>
    <name evidence="3" type="ORF">PCOR1329_LOCUS5369</name>
</gene>
<name>A0ABN9PW17_9DINO</name>
<evidence type="ECO:0000313" key="3">
    <source>
        <dbReference type="EMBL" id="CAK0795820.1"/>
    </source>
</evidence>
<organism evidence="3 4">
    <name type="scientific">Prorocentrum cordatum</name>
    <dbReference type="NCBI Taxonomy" id="2364126"/>
    <lineage>
        <taxon>Eukaryota</taxon>
        <taxon>Sar</taxon>
        <taxon>Alveolata</taxon>
        <taxon>Dinophyceae</taxon>
        <taxon>Prorocentrales</taxon>
        <taxon>Prorocentraceae</taxon>
        <taxon>Prorocentrum</taxon>
    </lineage>
</organism>
<evidence type="ECO:0000256" key="2">
    <source>
        <dbReference type="SAM" id="SignalP"/>
    </source>
</evidence>
<feature type="chain" id="PRO_5046451953" description="Secreted protein" evidence="2">
    <location>
        <begin position="19"/>
        <end position="165"/>
    </location>
</feature>
<dbReference type="Proteomes" id="UP001189429">
    <property type="component" value="Unassembled WGS sequence"/>
</dbReference>
<dbReference type="EMBL" id="CAUYUJ010001415">
    <property type="protein sequence ID" value="CAK0795820.1"/>
    <property type="molecule type" value="Genomic_DNA"/>
</dbReference>
<sequence length="165" mass="18584">MRTVSFAFGSLIFFRVLGRTIRAARRRDLPLLPRRLLWVSCPRDGFLVEARRRRGFAFASRSAQIGFLYLRSSVLSVVKAVAMLLVVFPPPWRRTAALEMLQAELFFSLELILLCVVASLRKRASLFGMGSLVLPLVAVPSEAAPWCVFIVTHGWYLKRNIGSAC</sequence>
<feature type="transmembrane region" description="Helical" evidence="1">
    <location>
        <begin position="100"/>
        <end position="120"/>
    </location>
</feature>
<keyword evidence="1" id="KW-0812">Transmembrane</keyword>
<keyword evidence="1" id="KW-1133">Transmembrane helix</keyword>
<comment type="caution">
    <text evidence="3">The sequence shown here is derived from an EMBL/GenBank/DDBJ whole genome shotgun (WGS) entry which is preliminary data.</text>
</comment>